<dbReference type="PANTHER" id="PTHR32468">
    <property type="entry name" value="CATION/H + ANTIPORTER"/>
    <property type="match status" value="1"/>
</dbReference>
<keyword evidence="4 10" id="KW-0812">Transmembrane</keyword>
<dbReference type="GO" id="GO:0016020">
    <property type="term" value="C:membrane"/>
    <property type="evidence" value="ECO:0007669"/>
    <property type="project" value="UniProtKB-SubCell"/>
</dbReference>
<dbReference type="InterPro" id="IPR006153">
    <property type="entry name" value="Cation/H_exchanger_TM"/>
</dbReference>
<feature type="transmembrane region" description="Helical" evidence="10">
    <location>
        <begin position="351"/>
        <end position="369"/>
    </location>
</feature>
<dbReference type="InterPro" id="IPR038770">
    <property type="entry name" value="Na+/solute_symporter_sf"/>
</dbReference>
<evidence type="ECO:0000256" key="2">
    <source>
        <dbReference type="ARBA" id="ARBA00022448"/>
    </source>
</evidence>
<dbReference type="Gene3D" id="1.20.1530.20">
    <property type="match status" value="1"/>
</dbReference>
<evidence type="ECO:0000259" key="11">
    <source>
        <dbReference type="Pfam" id="PF00999"/>
    </source>
</evidence>
<evidence type="ECO:0000256" key="8">
    <source>
        <dbReference type="ARBA" id="ARBA00023136"/>
    </source>
</evidence>
<evidence type="ECO:0000256" key="5">
    <source>
        <dbReference type="ARBA" id="ARBA00022958"/>
    </source>
</evidence>
<dbReference type="GO" id="GO:0006813">
    <property type="term" value="P:potassium ion transport"/>
    <property type="evidence" value="ECO:0007669"/>
    <property type="project" value="UniProtKB-KW"/>
</dbReference>
<dbReference type="GO" id="GO:1902600">
    <property type="term" value="P:proton transmembrane transport"/>
    <property type="evidence" value="ECO:0007669"/>
    <property type="project" value="InterPro"/>
</dbReference>
<keyword evidence="2" id="KW-0813">Transport</keyword>
<dbReference type="PANTHER" id="PTHR32468:SF164">
    <property type="entry name" value="OS05G0485000 PROTEIN"/>
    <property type="match status" value="1"/>
</dbReference>
<gene>
    <name evidence="14" type="ORF">FSB_LOCUS2209</name>
</gene>
<feature type="transmembrane region" description="Helical" evidence="10">
    <location>
        <begin position="414"/>
        <end position="435"/>
    </location>
</feature>
<feature type="transmembrane region" description="Helical" evidence="10">
    <location>
        <begin position="310"/>
        <end position="331"/>
    </location>
</feature>
<feature type="transmembrane region" description="Helical" evidence="10">
    <location>
        <begin position="131"/>
        <end position="153"/>
    </location>
</feature>
<evidence type="ECO:0000256" key="1">
    <source>
        <dbReference type="ARBA" id="ARBA00004141"/>
    </source>
</evidence>
<dbReference type="InterPro" id="IPR057290">
    <property type="entry name" value="CHX17_C"/>
</dbReference>
<evidence type="ECO:0000256" key="6">
    <source>
        <dbReference type="ARBA" id="ARBA00022989"/>
    </source>
</evidence>
<dbReference type="AlphaFoldDB" id="A0A2N9E5W7"/>
<evidence type="ECO:0000259" key="12">
    <source>
        <dbReference type="Pfam" id="PF23256"/>
    </source>
</evidence>
<dbReference type="GO" id="GO:0006885">
    <property type="term" value="P:regulation of pH"/>
    <property type="evidence" value="ECO:0007669"/>
    <property type="project" value="TreeGrafter"/>
</dbReference>
<keyword evidence="6 10" id="KW-1133">Transmembrane helix</keyword>
<accession>A0A2N9E5W7</accession>
<dbReference type="InterPro" id="IPR050794">
    <property type="entry name" value="CPA2_transporter"/>
</dbReference>
<feature type="transmembrane region" description="Helical" evidence="10">
    <location>
        <begin position="102"/>
        <end position="119"/>
    </location>
</feature>
<dbReference type="GO" id="GO:0015297">
    <property type="term" value="F:antiporter activity"/>
    <property type="evidence" value="ECO:0007669"/>
    <property type="project" value="InterPro"/>
</dbReference>
<keyword evidence="7" id="KW-0406">Ion transport</keyword>
<sequence>MSKVDSTICDIVGHINSKGLWFGDDPLKFSLPLLLLQLSLISIFTHSLHALLKPFGLPSIVSQIVIIVVHQGGVILGPSILGRNEAFAVEVFPNRGKTLLDTLAVFGFMLFIFLVGVKMDPSIIYKSGKRALAIGILSFFIPYALAGLVAFVLNHFLSLDHDVSTVLPHVVVLQSMTAFPVIACFLTELKLLNSELGRLASSSAIVCDMCYLSVAVVRLATRVTTARSMTASVGTFFSTALLIIFLVFVIRPAALWAIRYTPEGEPVKDIYVFAVFTALMFCGFVGEVIGLNAFVTSFFFGLVIPDGPPLGAAIVEWLDCFVSVLLMPLFYTSCGLKTDIFAITKLKNVGVIQLVVLVAFFGKLIGTMLPPIFCRMPIRDALSLGIIMNSKGVVELAVLIGWKFQNVINEECFAIVTISVLIVAGAISLLIKALYDPSKRFLAYKRRTILHHSRDEELRILACIHTQDNVRAILNLLSASNPSKESHINLGVLHLVKLVGRASSLLIAHLPKEKNSQNQSPSEQIFNAFRKFEQHYSDYVTVHCYKGISPYATMHNDVCSLSLEKRTTFIIIPFHKQWVIGGKAESSYAFRHINKNVLDKAPCSVGVLVDRGNQWKPWSIPGQTSLYRVAVLFFGGADDREVLAYAGRMLEGPNVLITLLRFYSSTEIVGGTARSKLLDTEILGQFRLSAFRNERVSYQEEMVMDGNSVLAVLKSMENAYDLVMVGRRHQESQLMSDLRKWSEHGELGAIGEILSATDFRGAPSVLVVQQQTKLWGLRDPEDSTRLRRVNI</sequence>
<dbReference type="GO" id="GO:0012505">
    <property type="term" value="C:endomembrane system"/>
    <property type="evidence" value="ECO:0007669"/>
    <property type="project" value="TreeGrafter"/>
</dbReference>
<keyword evidence="3" id="KW-0633">Potassium transport</keyword>
<feature type="transmembrane region" description="Helical" evidence="10">
    <location>
        <begin position="199"/>
        <end position="221"/>
    </location>
</feature>
<feature type="domain" description="Cation/H+ exchanger transmembrane" evidence="11">
    <location>
        <begin position="43"/>
        <end position="426"/>
    </location>
</feature>
<protein>
    <submittedName>
        <fullName evidence="14">Uncharacterized protein</fullName>
    </submittedName>
</protein>
<feature type="transmembrane region" description="Helical" evidence="10">
    <location>
        <begin position="381"/>
        <end position="402"/>
    </location>
</feature>
<proteinExistence type="inferred from homology"/>
<feature type="transmembrane region" description="Helical" evidence="10">
    <location>
        <begin position="270"/>
        <end position="303"/>
    </location>
</feature>
<evidence type="ECO:0000256" key="7">
    <source>
        <dbReference type="ARBA" id="ARBA00023065"/>
    </source>
</evidence>
<keyword evidence="5" id="KW-0630">Potassium</keyword>
<evidence type="ECO:0000256" key="10">
    <source>
        <dbReference type="SAM" id="Phobius"/>
    </source>
</evidence>
<dbReference type="Pfam" id="PF00999">
    <property type="entry name" value="Na_H_Exchanger"/>
    <property type="match status" value="1"/>
</dbReference>
<feature type="domain" description="Cation/H(+) antiporter central" evidence="12">
    <location>
        <begin position="492"/>
        <end position="612"/>
    </location>
</feature>
<evidence type="ECO:0000256" key="3">
    <source>
        <dbReference type="ARBA" id="ARBA00022538"/>
    </source>
</evidence>
<dbReference type="Pfam" id="PF23256">
    <property type="entry name" value="CHX17_2nd"/>
    <property type="match status" value="1"/>
</dbReference>
<feature type="transmembrane region" description="Helical" evidence="10">
    <location>
        <begin position="29"/>
        <end position="52"/>
    </location>
</feature>
<organism evidence="14">
    <name type="scientific">Fagus sylvatica</name>
    <name type="common">Beechnut</name>
    <dbReference type="NCBI Taxonomy" id="28930"/>
    <lineage>
        <taxon>Eukaryota</taxon>
        <taxon>Viridiplantae</taxon>
        <taxon>Streptophyta</taxon>
        <taxon>Embryophyta</taxon>
        <taxon>Tracheophyta</taxon>
        <taxon>Spermatophyta</taxon>
        <taxon>Magnoliopsida</taxon>
        <taxon>eudicotyledons</taxon>
        <taxon>Gunneridae</taxon>
        <taxon>Pentapetalae</taxon>
        <taxon>rosids</taxon>
        <taxon>fabids</taxon>
        <taxon>Fagales</taxon>
        <taxon>Fagaceae</taxon>
        <taxon>Fagus</taxon>
    </lineage>
</organism>
<dbReference type="Pfam" id="PF23259">
    <property type="entry name" value="CHX17_C"/>
    <property type="match status" value="1"/>
</dbReference>
<evidence type="ECO:0000313" key="14">
    <source>
        <dbReference type="EMBL" id="SPC74327.1"/>
    </source>
</evidence>
<feature type="transmembrane region" description="Helical" evidence="10">
    <location>
        <begin position="64"/>
        <end position="82"/>
    </location>
</feature>
<feature type="transmembrane region" description="Helical" evidence="10">
    <location>
        <begin position="233"/>
        <end position="258"/>
    </location>
</feature>
<name>A0A2N9E5W7_FAGSY</name>
<reference evidence="14" key="1">
    <citation type="submission" date="2018-02" db="EMBL/GenBank/DDBJ databases">
        <authorList>
            <person name="Cohen D.B."/>
            <person name="Kent A.D."/>
        </authorList>
    </citation>
    <scope>NUCLEOTIDE SEQUENCE</scope>
</reference>
<comment type="subcellular location">
    <subcellularLocation>
        <location evidence="1">Membrane</location>
        <topology evidence="1">Multi-pass membrane protein</topology>
    </subcellularLocation>
</comment>
<comment type="similarity">
    <text evidence="9">Belongs to the monovalent cation:proton antiporter 2 (CPA2) transporter (TC 2.A.37) family. CHX (TC 2.A.37.4) subfamily.</text>
</comment>
<keyword evidence="8 10" id="KW-0472">Membrane</keyword>
<evidence type="ECO:0000259" key="13">
    <source>
        <dbReference type="Pfam" id="PF23259"/>
    </source>
</evidence>
<dbReference type="EMBL" id="OIVN01000103">
    <property type="protein sequence ID" value="SPC74327.1"/>
    <property type="molecule type" value="Genomic_DNA"/>
</dbReference>
<feature type="domain" description="Cation/H(+) antiporter C-terminal" evidence="13">
    <location>
        <begin position="628"/>
        <end position="772"/>
    </location>
</feature>
<evidence type="ECO:0000256" key="4">
    <source>
        <dbReference type="ARBA" id="ARBA00022692"/>
    </source>
</evidence>
<evidence type="ECO:0000256" key="9">
    <source>
        <dbReference type="ARBA" id="ARBA00038341"/>
    </source>
</evidence>
<dbReference type="InterPro" id="IPR057291">
    <property type="entry name" value="CHX17_2nd"/>
</dbReference>